<dbReference type="Proteomes" id="UP000823941">
    <property type="component" value="Chromosome 8"/>
</dbReference>
<feature type="compositionally biased region" description="Polar residues" evidence="1">
    <location>
        <begin position="503"/>
        <end position="557"/>
    </location>
</feature>
<comment type="caution">
    <text evidence="3">The sequence shown here is derived from an EMBL/GenBank/DDBJ whole genome shotgun (WGS) entry which is preliminary data.</text>
</comment>
<gene>
    <name evidence="3" type="ORF">JYU34_005594</name>
</gene>
<sequence length="580" mass="65098">MGLFILLTPILTAWLISVTSAAETLPSALTPAALAPAAETKDEQLQRQIRQSYYDYYPYPGYAPAPAPRPLYERLAYPPARCGRCLEDRYERRRNRDRYDDDEDDDDDRRSHRPTSGSRHDKNRSGERDRDDDDDRRYNSDRRNGDKNNGTSEEGDDSKDDKDDKKGHGSRHRDRDRDRDHRNRYDDRDRYRPDYYDRFLRDPYRERVPYGYEDPYRRPLYDRGYPEDRFAYPTYRRPVYDDRYDRGGAYDGYGGYAPGVGRGPHDSFRPWDETYRGQAGWDAGGRGYYFASGRPEPAAPAWGAARPEQSPGYQSAYPSTSYQQSGAYPSTGQSGYQTGYQSAYPSTGYQSTYPSTGYRQQAYQGSFGQESGYRPSGWHSVGERRPYRDQSGVNKLDSRDNYGQGYQRPGQNAYGQSSAYGQSDSSRGSYAQTDSRRPADAYDQNVRGQAISYGSDAYGTSGSRGQGSYGQNDGYSSSGSRGQGAYGQNDAYGSTGSRGQGAYGQNSDAYGSSGSRGQGYDQNSSYGGNRQSSTYGQVTSASNSYAQSSTTPGTSYLYQRADEQVTVKEADEETTKTPSS</sequence>
<protein>
    <submittedName>
        <fullName evidence="3">Uncharacterized protein</fullName>
    </submittedName>
</protein>
<keyword evidence="2" id="KW-0732">Signal</keyword>
<evidence type="ECO:0000256" key="2">
    <source>
        <dbReference type="SAM" id="SignalP"/>
    </source>
</evidence>
<feature type="compositionally biased region" description="Polar residues" evidence="1">
    <location>
        <begin position="469"/>
        <end position="480"/>
    </location>
</feature>
<feature type="compositionally biased region" description="Basic and acidic residues" evidence="1">
    <location>
        <begin position="159"/>
        <end position="189"/>
    </location>
</feature>
<feature type="region of interest" description="Disordered" evidence="1">
    <location>
        <begin position="97"/>
        <end position="189"/>
    </location>
</feature>
<keyword evidence="4" id="KW-1185">Reference proteome</keyword>
<reference evidence="3 4" key="1">
    <citation type="submission" date="2021-06" db="EMBL/GenBank/DDBJ databases">
        <title>A haploid diamondback moth (Plutella xylostella L.) genome assembly resolves 31 chromosomes and identifies a diamide resistance mutation.</title>
        <authorList>
            <person name="Ward C.M."/>
            <person name="Perry K.D."/>
            <person name="Baker G."/>
            <person name="Powis K."/>
            <person name="Heckel D.G."/>
            <person name="Baxter S.W."/>
        </authorList>
    </citation>
    <scope>NUCLEOTIDE SEQUENCE [LARGE SCALE GENOMIC DNA]</scope>
    <source>
        <strain evidence="3 4">LV</strain>
        <tissue evidence="3">Single pupa</tissue>
    </source>
</reference>
<feature type="compositionally biased region" description="Basic and acidic residues" evidence="1">
    <location>
        <begin position="560"/>
        <end position="580"/>
    </location>
</feature>
<dbReference type="EMBL" id="JAHIBW010000008">
    <property type="protein sequence ID" value="KAG7308397.1"/>
    <property type="molecule type" value="Genomic_DNA"/>
</dbReference>
<evidence type="ECO:0000313" key="3">
    <source>
        <dbReference type="EMBL" id="KAG7308397.1"/>
    </source>
</evidence>
<feature type="chain" id="PRO_5046810104" evidence="2">
    <location>
        <begin position="22"/>
        <end position="580"/>
    </location>
</feature>
<feature type="region of interest" description="Disordered" evidence="1">
    <location>
        <begin position="366"/>
        <end position="580"/>
    </location>
</feature>
<accession>A0ABQ7QTM4</accession>
<feature type="compositionally biased region" description="Polar residues" evidence="1">
    <location>
        <begin position="311"/>
        <end position="339"/>
    </location>
</feature>
<proteinExistence type="predicted"/>
<feature type="signal peptide" evidence="2">
    <location>
        <begin position="1"/>
        <end position="21"/>
    </location>
</feature>
<evidence type="ECO:0000313" key="4">
    <source>
        <dbReference type="Proteomes" id="UP000823941"/>
    </source>
</evidence>
<feature type="compositionally biased region" description="Polar residues" evidence="1">
    <location>
        <begin position="409"/>
        <end position="433"/>
    </location>
</feature>
<feature type="compositionally biased region" description="Basic and acidic residues" evidence="1">
    <location>
        <begin position="118"/>
        <end position="146"/>
    </location>
</feature>
<evidence type="ECO:0000256" key="1">
    <source>
        <dbReference type="SAM" id="MobiDB-lite"/>
    </source>
</evidence>
<name>A0ABQ7QTM4_PLUXY</name>
<feature type="region of interest" description="Disordered" evidence="1">
    <location>
        <begin position="299"/>
        <end position="339"/>
    </location>
</feature>
<organism evidence="3 4">
    <name type="scientific">Plutella xylostella</name>
    <name type="common">Diamondback moth</name>
    <name type="synonym">Plutella maculipennis</name>
    <dbReference type="NCBI Taxonomy" id="51655"/>
    <lineage>
        <taxon>Eukaryota</taxon>
        <taxon>Metazoa</taxon>
        <taxon>Ecdysozoa</taxon>
        <taxon>Arthropoda</taxon>
        <taxon>Hexapoda</taxon>
        <taxon>Insecta</taxon>
        <taxon>Pterygota</taxon>
        <taxon>Neoptera</taxon>
        <taxon>Endopterygota</taxon>
        <taxon>Lepidoptera</taxon>
        <taxon>Glossata</taxon>
        <taxon>Ditrysia</taxon>
        <taxon>Yponomeutoidea</taxon>
        <taxon>Plutellidae</taxon>
        <taxon>Plutella</taxon>
    </lineage>
</organism>